<organism evidence="2 3">
    <name type="scientific">Pseudomonas japonica</name>
    <dbReference type="NCBI Taxonomy" id="256466"/>
    <lineage>
        <taxon>Bacteria</taxon>
        <taxon>Pseudomonadati</taxon>
        <taxon>Pseudomonadota</taxon>
        <taxon>Gammaproteobacteria</taxon>
        <taxon>Pseudomonadales</taxon>
        <taxon>Pseudomonadaceae</taxon>
        <taxon>Pseudomonas</taxon>
    </lineage>
</organism>
<dbReference type="InterPro" id="IPR027417">
    <property type="entry name" value="P-loop_NTPase"/>
</dbReference>
<dbReference type="Pfam" id="PF13555">
    <property type="entry name" value="AAA_29"/>
    <property type="match status" value="1"/>
</dbReference>
<evidence type="ECO:0000313" key="3">
    <source>
        <dbReference type="Proteomes" id="UP000198407"/>
    </source>
</evidence>
<dbReference type="STRING" id="1215104.GCA_000730585_04361"/>
<gene>
    <name evidence="2" type="ORF">SAMN05444352_1128</name>
</gene>
<evidence type="ECO:0000313" key="2">
    <source>
        <dbReference type="EMBL" id="SNS65062.1"/>
    </source>
</evidence>
<reference evidence="3" key="1">
    <citation type="submission" date="2017-06" db="EMBL/GenBank/DDBJ databases">
        <authorList>
            <person name="Varghese N."/>
            <person name="Submissions S."/>
        </authorList>
    </citation>
    <scope>NUCLEOTIDE SEQUENCE [LARGE SCALE GENOMIC DNA]</scope>
    <source>
        <strain evidence="3">DSM 22348</strain>
    </source>
</reference>
<keyword evidence="3" id="KW-1185">Reference proteome</keyword>
<feature type="coiled-coil region" evidence="1">
    <location>
        <begin position="774"/>
        <end position="805"/>
    </location>
</feature>
<name>A0A239G8M4_9PSED</name>
<accession>A0A239G8M4</accession>
<dbReference type="EMBL" id="FZOL01000012">
    <property type="protein sequence ID" value="SNS65062.1"/>
    <property type="molecule type" value="Genomic_DNA"/>
</dbReference>
<feature type="coiled-coil region" evidence="1">
    <location>
        <begin position="858"/>
        <end position="885"/>
    </location>
</feature>
<feature type="coiled-coil region" evidence="1">
    <location>
        <begin position="392"/>
        <end position="440"/>
    </location>
</feature>
<protein>
    <submittedName>
        <fullName evidence="2">Uncharacterized protein YPO0396</fullName>
    </submittedName>
</protein>
<dbReference type="AlphaFoldDB" id="A0A239G8M4"/>
<dbReference type="RefSeq" id="WP_052419380.1">
    <property type="nucleotide sequence ID" value="NZ_FZOL01000012.1"/>
</dbReference>
<dbReference type="SUPFAM" id="SSF52540">
    <property type="entry name" value="P-loop containing nucleoside triphosphate hydrolases"/>
    <property type="match status" value="1"/>
</dbReference>
<dbReference type="Gene3D" id="3.40.1140.10">
    <property type="match status" value="1"/>
</dbReference>
<dbReference type="Proteomes" id="UP000198407">
    <property type="component" value="Unassembled WGS sequence"/>
</dbReference>
<evidence type="ECO:0000256" key="1">
    <source>
        <dbReference type="SAM" id="Coils"/>
    </source>
</evidence>
<proteinExistence type="predicted"/>
<dbReference type="OrthoDB" id="174137at2"/>
<sequence>MNNLERSPSGYLLRELKIFNWGSFNGMHLAPIDPAGTSLVGVTGSGKTTIIDGFMTLICLSPRYNLASTGGNDSDRDLVSYVRGMPSLGEGQNLKQKGTRLGQTMSGICATFSRGEQLVRLGAVFFFEGTSSATAELEKNWIYCTNPEQSLESWLETFLDEGKRGLELIEKNTQGFWVHSVRRDYMARVRAQFQVSDNALSLLNRAAGIKQLTDIDAIFRDLVLEDRAAFKRADEVVKSFDDLNVIHQELETARAQEQKLKPIAELWVRYQKQEESLAELRLVSVLAPIWFAEQSHDLWSAEKRRLEQEIEKALFVMHRLGDQRNVLKQQCDVFLQAYLQKGGASIDQLQRRVEEWIATKRVRATTSAQYQSRMRRLGLSEELSEEGLRQNKELAHRRCDALTQQISEQRSEAFQLGINESDIRARLQALQQEVEEVKQRPGSNLPTGYHQFRTQLADHLEVDEALLPFAAELIQVKADEQEWRGAIERAIGGHRLRVMVPSDKAKAALRWVNGRDNHLHVRVLEVNLDTPSREIFPDGYARKLILKPHPYKKAVEALMAELDRHCVESSDALLATPQAMTKEGMMSEQPSFFEKRDQRLLSSDWFTGFDNRDRLTYLHQEISDFDGQLEHAHEALCAARDRLGDLEEASNAYQLINDVEFDFIDLHGAESQVIDLQGQLEYLTRPGTDVSTAKSQLDEGNQKAAVLEASFFDARDVHTRLVVRLSAAIQKVNETQEKAKSGLSAEQCASLSKYLPIISPEELSELSNLEMNCYHEHSKAIEKSRDRLEELETELIRKMAEAKAVDNGALVEVGLEVADVPEYLKRLTLLTTEALPEKVERFLTYLNRSSDDGVTQLLSFVEQEVVMIEERIEELNSTLRRVEFQSGKYLRLVTSKVIHKDLVALQSAQRRLNTARFKDDVGETHYRALRNLVENLRNACDRKKTTGARAILDPRYRLEFSVAVVDSVTREATAGRKGSYGDSGGEKEIIASYILTAALGYALCPIGESKPIFSTVVLDEAFSRTSVSVAARIIAALNEFGLHPIFVTPNKELQLLKVHTRSAIIVHKKDGASTMLSMSWEELQNYSNSRKNRGVKDGAGGDA</sequence>
<keyword evidence="1" id="KW-0175">Coiled coil</keyword>
<dbReference type="Pfam" id="PF13558">
    <property type="entry name" value="SbcC_Walker_B"/>
    <property type="match status" value="1"/>
</dbReference>